<dbReference type="VEuPathDB" id="MicrosporidiaDB:H312_03564"/>
<dbReference type="EMBL" id="KK365406">
    <property type="protein sequence ID" value="KCZ79055.1"/>
    <property type="molecule type" value="Genomic_DNA"/>
</dbReference>
<accession>A0A059EW00</accession>
<proteinExistence type="predicted"/>
<organism evidence="1 2">
    <name type="scientific">Anncaliia algerae PRA339</name>
    <dbReference type="NCBI Taxonomy" id="1288291"/>
    <lineage>
        <taxon>Eukaryota</taxon>
        <taxon>Fungi</taxon>
        <taxon>Fungi incertae sedis</taxon>
        <taxon>Microsporidia</taxon>
        <taxon>Tubulinosematoidea</taxon>
        <taxon>Tubulinosematidae</taxon>
        <taxon>Anncaliia</taxon>
    </lineage>
</organism>
<dbReference type="HOGENOM" id="CLU_1348629_0_0_1"/>
<reference evidence="2" key="1">
    <citation type="submission" date="2013-02" db="EMBL/GenBank/DDBJ databases">
        <authorList>
            <consortium name="The Broad Institute Genome Sequencing Platform"/>
            <person name="Cuomo C."/>
            <person name="Becnel J."/>
            <person name="Sanscrainte N."/>
            <person name="Walker B."/>
            <person name="Young S.K."/>
            <person name="Zeng Q."/>
            <person name="Gargeya S."/>
            <person name="Fitzgerald M."/>
            <person name="Haas B."/>
            <person name="Abouelleil A."/>
            <person name="Alvarado L."/>
            <person name="Arachchi H.M."/>
            <person name="Berlin A.M."/>
            <person name="Chapman S.B."/>
            <person name="Dewar J."/>
            <person name="Goldberg J."/>
            <person name="Griggs A."/>
            <person name="Gujja S."/>
            <person name="Hansen M."/>
            <person name="Howarth C."/>
            <person name="Imamovic A."/>
            <person name="Larimer J."/>
            <person name="McCowan C."/>
            <person name="Murphy C."/>
            <person name="Neiman D."/>
            <person name="Pearson M."/>
            <person name="Priest M."/>
            <person name="Roberts A."/>
            <person name="Saif S."/>
            <person name="Shea T."/>
            <person name="Sisk P."/>
            <person name="Sykes S."/>
            <person name="Wortman J."/>
            <person name="Nusbaum C."/>
            <person name="Birren B."/>
        </authorList>
    </citation>
    <scope>NUCLEOTIDE SEQUENCE [LARGE SCALE GENOMIC DNA]</scope>
    <source>
        <strain evidence="2">PRA339</strain>
    </source>
</reference>
<gene>
    <name evidence="1" type="ORF">H312_03564</name>
</gene>
<keyword evidence="2" id="KW-1185">Reference proteome</keyword>
<protein>
    <submittedName>
        <fullName evidence="1">Uncharacterized protein</fullName>
    </submittedName>
</protein>
<dbReference type="AlphaFoldDB" id="A0A059EW00"/>
<evidence type="ECO:0000313" key="1">
    <source>
        <dbReference type="EMBL" id="KCZ79055.1"/>
    </source>
</evidence>
<reference evidence="1 2" key="2">
    <citation type="submission" date="2014-03" db="EMBL/GenBank/DDBJ databases">
        <title>The Genome Sequence of Anncaliia algerae insect isolate PRA339.</title>
        <authorList>
            <consortium name="The Broad Institute Genome Sequencing Platform"/>
            <consortium name="The Broad Institute Genome Sequencing Center for Infectious Disease"/>
            <person name="Cuomo C."/>
            <person name="Becnel J."/>
            <person name="Sanscrainte N."/>
            <person name="Walker B."/>
            <person name="Young S.K."/>
            <person name="Zeng Q."/>
            <person name="Gargeya S."/>
            <person name="Fitzgerald M."/>
            <person name="Haas B."/>
            <person name="Abouelleil A."/>
            <person name="Alvarado L."/>
            <person name="Arachchi H.M."/>
            <person name="Berlin A.M."/>
            <person name="Chapman S.B."/>
            <person name="Dewar J."/>
            <person name="Goldberg J."/>
            <person name="Griggs A."/>
            <person name="Gujja S."/>
            <person name="Hansen M."/>
            <person name="Howarth C."/>
            <person name="Imamovic A."/>
            <person name="Larimer J."/>
            <person name="McCowan C."/>
            <person name="Murphy C."/>
            <person name="Neiman D."/>
            <person name="Pearson M."/>
            <person name="Priest M."/>
            <person name="Roberts A."/>
            <person name="Saif S."/>
            <person name="Shea T."/>
            <person name="Sisk P."/>
            <person name="Sykes S."/>
            <person name="Wortman J."/>
            <person name="Nusbaum C."/>
            <person name="Birren B."/>
        </authorList>
    </citation>
    <scope>NUCLEOTIDE SEQUENCE [LARGE SCALE GENOMIC DNA]</scope>
    <source>
        <strain evidence="1 2">PRA339</strain>
    </source>
</reference>
<evidence type="ECO:0000313" key="2">
    <source>
        <dbReference type="Proteomes" id="UP000030655"/>
    </source>
</evidence>
<sequence length="203" mass="24633">MYFYAEDDGVFPNSDFILLQDFLQDSKDDYTLPKFVITSENKYIKRYEKTKDKLVVFLFYFFQRMQLRNINYLLLKEIVSFFFQFKHSAKILNSSKNFIYIIINFSIEKTEVFNKETNGFDLTVYGKRDDSFGNFQFLMKKFVEFIIKQSLDEMNAIKFLEFLYNIKGVEDIKPESIFIITEKEIEIDKKLILERRNKKEYFE</sequence>
<name>A0A059EW00_9MICR</name>
<dbReference type="Proteomes" id="UP000030655">
    <property type="component" value="Unassembled WGS sequence"/>
</dbReference>